<dbReference type="Gene3D" id="3.30.470.20">
    <property type="entry name" value="ATP-grasp fold, B domain"/>
    <property type="match status" value="1"/>
</dbReference>
<keyword evidence="5" id="KW-0808">Transferase</keyword>
<dbReference type="GO" id="GO:0032957">
    <property type="term" value="P:inositol trisphosphate metabolic process"/>
    <property type="evidence" value="ECO:0007669"/>
    <property type="project" value="InterPro"/>
</dbReference>
<sequence length="195" mass="22429">MEGVIFKVYVVGEYVKCVKRKLLPDVSKEKLNSLEDSLSFSQVSNLATHQKSDDKYFKMMHLEDTEFPPLSFMTDIARGLRRAMNLNLFNFDVIRDTRFGNRYLIIDINYFPGYAKMPGYETVLTDFFCDMVYWKDKEVAVVKDLDHLVEEFSQDVAIAAAADGRQALSCEEEVRQIVPNSCCSEGEEMENSIQV</sequence>
<dbReference type="GO" id="GO:0047325">
    <property type="term" value="F:inositol-3,4,5,6-tetrakisphosphate 1-kinase activity"/>
    <property type="evidence" value="ECO:0007669"/>
    <property type="project" value="InterPro"/>
</dbReference>
<evidence type="ECO:0000313" key="13">
    <source>
        <dbReference type="Proteomes" id="UP001165190"/>
    </source>
</evidence>
<evidence type="ECO:0000256" key="1">
    <source>
        <dbReference type="ARBA" id="ARBA00001946"/>
    </source>
</evidence>
<dbReference type="GO" id="GO:0005737">
    <property type="term" value="C:cytoplasm"/>
    <property type="evidence" value="ECO:0007669"/>
    <property type="project" value="TreeGrafter"/>
</dbReference>
<dbReference type="AlphaFoldDB" id="A0A9W7MSG6"/>
<dbReference type="GO" id="GO:0005524">
    <property type="term" value="F:ATP binding"/>
    <property type="evidence" value="ECO:0007669"/>
    <property type="project" value="UniProtKB-KW"/>
</dbReference>
<evidence type="ECO:0000256" key="10">
    <source>
        <dbReference type="ARBA" id="ARBA00022842"/>
    </source>
</evidence>
<dbReference type="PANTHER" id="PTHR14217:SF24">
    <property type="entry name" value="INOSITOL-TETRAKISPHOSPHATE 1-KINASE 1"/>
    <property type="match status" value="1"/>
</dbReference>
<accession>A0A9W7MSG6</accession>
<evidence type="ECO:0000256" key="6">
    <source>
        <dbReference type="ARBA" id="ARBA00022723"/>
    </source>
</evidence>
<dbReference type="InterPro" id="IPR008656">
    <property type="entry name" value="Inositol_tetrakis-P_1-kinase"/>
</dbReference>
<comment type="similarity">
    <text evidence="2">Belongs to the ITPK1 family.</text>
</comment>
<organism evidence="12 13">
    <name type="scientific">Hibiscus trionum</name>
    <name type="common">Flower of an hour</name>
    <dbReference type="NCBI Taxonomy" id="183268"/>
    <lineage>
        <taxon>Eukaryota</taxon>
        <taxon>Viridiplantae</taxon>
        <taxon>Streptophyta</taxon>
        <taxon>Embryophyta</taxon>
        <taxon>Tracheophyta</taxon>
        <taxon>Spermatophyta</taxon>
        <taxon>Magnoliopsida</taxon>
        <taxon>eudicotyledons</taxon>
        <taxon>Gunneridae</taxon>
        <taxon>Pentapetalae</taxon>
        <taxon>rosids</taxon>
        <taxon>malvids</taxon>
        <taxon>Malvales</taxon>
        <taxon>Malvaceae</taxon>
        <taxon>Malvoideae</taxon>
        <taxon>Hibiscus</taxon>
    </lineage>
</organism>
<keyword evidence="10" id="KW-0460">Magnesium</keyword>
<keyword evidence="6" id="KW-0479">Metal-binding</keyword>
<dbReference type="GO" id="GO:0052726">
    <property type="term" value="F:inositol-1,3,4-trisphosphate 5-kinase activity"/>
    <property type="evidence" value="ECO:0007669"/>
    <property type="project" value="InterPro"/>
</dbReference>
<evidence type="ECO:0000256" key="2">
    <source>
        <dbReference type="ARBA" id="ARBA00009601"/>
    </source>
</evidence>
<evidence type="ECO:0000256" key="7">
    <source>
        <dbReference type="ARBA" id="ARBA00022741"/>
    </source>
</evidence>
<evidence type="ECO:0000259" key="11">
    <source>
        <dbReference type="Pfam" id="PF05770"/>
    </source>
</evidence>
<protein>
    <recommendedName>
        <fullName evidence="4">inositol-1,3,4-trisphosphate 5/6-kinase</fullName>
        <ecNumber evidence="4">2.7.1.159</ecNumber>
    </recommendedName>
</protein>
<evidence type="ECO:0000256" key="3">
    <source>
        <dbReference type="ARBA" id="ARBA00011245"/>
    </source>
</evidence>
<proteinExistence type="inferred from homology"/>
<gene>
    <name evidence="12" type="ORF">HRI_004772900</name>
</gene>
<keyword evidence="8" id="KW-0418">Kinase</keyword>
<comment type="subunit">
    <text evidence="3">Monomer.</text>
</comment>
<evidence type="ECO:0000256" key="8">
    <source>
        <dbReference type="ARBA" id="ARBA00022777"/>
    </source>
</evidence>
<comment type="cofactor">
    <cofactor evidence="1">
        <name>Mg(2+)</name>
        <dbReference type="ChEBI" id="CHEBI:18420"/>
    </cofactor>
</comment>
<evidence type="ECO:0000256" key="4">
    <source>
        <dbReference type="ARBA" id="ARBA00012017"/>
    </source>
</evidence>
<evidence type="ECO:0000256" key="9">
    <source>
        <dbReference type="ARBA" id="ARBA00022840"/>
    </source>
</evidence>
<dbReference type="GO" id="GO:0000287">
    <property type="term" value="F:magnesium ion binding"/>
    <property type="evidence" value="ECO:0007669"/>
    <property type="project" value="InterPro"/>
</dbReference>
<dbReference type="EC" id="2.7.1.159" evidence="4"/>
<dbReference type="GO" id="GO:0052725">
    <property type="term" value="F:inositol-1,3,4-trisphosphate 6-kinase activity"/>
    <property type="evidence" value="ECO:0007669"/>
    <property type="project" value="InterPro"/>
</dbReference>
<keyword evidence="13" id="KW-1185">Reference proteome</keyword>
<evidence type="ECO:0000256" key="5">
    <source>
        <dbReference type="ARBA" id="ARBA00022679"/>
    </source>
</evidence>
<keyword evidence="9" id="KW-0067">ATP-binding</keyword>
<dbReference type="InterPro" id="IPR040464">
    <property type="entry name" value="InsP(3)kin_ATP-grasp"/>
</dbReference>
<dbReference type="OrthoDB" id="1727782at2759"/>
<dbReference type="EMBL" id="BSYR01000058">
    <property type="protein sequence ID" value="GMJ11037.1"/>
    <property type="molecule type" value="Genomic_DNA"/>
</dbReference>
<dbReference type="PANTHER" id="PTHR14217">
    <property type="entry name" value="INOSITOL-TETRAKISPHOSPHATE 1-KINASE"/>
    <property type="match status" value="1"/>
</dbReference>
<dbReference type="Pfam" id="PF05770">
    <property type="entry name" value="Ins134_P3_kin"/>
    <property type="match status" value="1"/>
</dbReference>
<feature type="domain" description="Inositol 1,3,4-trisphosphate 5/6-kinase ATP-grasp" evidence="11">
    <location>
        <begin position="2"/>
        <end position="129"/>
    </location>
</feature>
<reference evidence="12" key="1">
    <citation type="submission" date="2023-05" db="EMBL/GenBank/DDBJ databases">
        <title>Genome and transcriptome analyses reveal genes involved in the formation of fine ridges on petal epidermal cells in Hibiscus trionum.</title>
        <authorList>
            <person name="Koshimizu S."/>
            <person name="Masuda S."/>
            <person name="Ishii T."/>
            <person name="Shirasu K."/>
            <person name="Hoshino A."/>
            <person name="Arita M."/>
        </authorList>
    </citation>
    <scope>NUCLEOTIDE SEQUENCE</scope>
    <source>
        <strain evidence="12">Hamamatsu line</strain>
    </source>
</reference>
<keyword evidence="7" id="KW-0547">Nucleotide-binding</keyword>
<comment type="caution">
    <text evidence="12">The sequence shown here is derived from an EMBL/GenBank/DDBJ whole genome shotgun (WGS) entry which is preliminary data.</text>
</comment>
<evidence type="ECO:0000313" key="12">
    <source>
        <dbReference type="EMBL" id="GMJ11037.1"/>
    </source>
</evidence>
<name>A0A9W7MSG6_HIBTR</name>
<dbReference type="Proteomes" id="UP001165190">
    <property type="component" value="Unassembled WGS sequence"/>
</dbReference>